<proteinExistence type="predicted"/>
<evidence type="ECO:0000313" key="2">
    <source>
        <dbReference type="EMBL" id="BAQ16404.1"/>
    </source>
</evidence>
<accession>A0A0A8K353</accession>
<reference evidence="2 3" key="1">
    <citation type="submission" date="2014-09" db="EMBL/GenBank/DDBJ databases">
        <title>Genome sequencing of Methyloceanibacter caenitepidi Gela4.</title>
        <authorList>
            <person name="Takeuchi M."/>
            <person name="Susumu S."/>
            <person name="Kamagata Y."/>
            <person name="Oshima K."/>
            <person name="Hattori M."/>
            <person name="Iwasaki W."/>
        </authorList>
    </citation>
    <scope>NUCLEOTIDE SEQUENCE [LARGE SCALE GENOMIC DNA]</scope>
    <source>
        <strain evidence="2 3">Gela4</strain>
    </source>
</reference>
<dbReference type="KEGG" id="mcg:GL4_0944"/>
<gene>
    <name evidence="2" type="ORF">GL4_0944</name>
</gene>
<dbReference type="HOGENOM" id="CLU_1946280_0_0_5"/>
<evidence type="ECO:0000313" key="3">
    <source>
        <dbReference type="Proteomes" id="UP000031643"/>
    </source>
</evidence>
<dbReference type="RefSeq" id="WP_045365050.1">
    <property type="nucleotide sequence ID" value="NZ_AP014648.1"/>
</dbReference>
<keyword evidence="1" id="KW-0472">Membrane</keyword>
<organism evidence="2 3">
    <name type="scientific">Methyloceanibacter caenitepidi</name>
    <dbReference type="NCBI Taxonomy" id="1384459"/>
    <lineage>
        <taxon>Bacteria</taxon>
        <taxon>Pseudomonadati</taxon>
        <taxon>Pseudomonadota</taxon>
        <taxon>Alphaproteobacteria</taxon>
        <taxon>Hyphomicrobiales</taxon>
        <taxon>Hyphomicrobiaceae</taxon>
        <taxon>Methyloceanibacter</taxon>
    </lineage>
</organism>
<dbReference type="OrthoDB" id="9928939at2"/>
<protein>
    <submittedName>
        <fullName evidence="2">Uncharacterized protein</fullName>
    </submittedName>
</protein>
<keyword evidence="1" id="KW-1133">Transmembrane helix</keyword>
<dbReference type="EMBL" id="AP014648">
    <property type="protein sequence ID" value="BAQ16404.1"/>
    <property type="molecule type" value="Genomic_DNA"/>
</dbReference>
<feature type="transmembrane region" description="Helical" evidence="1">
    <location>
        <begin position="50"/>
        <end position="73"/>
    </location>
</feature>
<keyword evidence="3" id="KW-1185">Reference proteome</keyword>
<keyword evidence="1" id="KW-0812">Transmembrane</keyword>
<feature type="transmembrane region" description="Helical" evidence="1">
    <location>
        <begin position="93"/>
        <end position="117"/>
    </location>
</feature>
<dbReference type="Proteomes" id="UP000031643">
    <property type="component" value="Chromosome"/>
</dbReference>
<dbReference type="STRING" id="1384459.GL4_0944"/>
<sequence>MNQAPDSGKLTVDLTTIRPIGAAAAGSNGNGGFTTTPYDRERKRETMRGWIAMLLLLTLVVVISTMIGIASYSTVGCLSSSSECSTEALRLTAIRSIGEVLLAPLVGLVGAVTGFYYGEKSATERQGAG</sequence>
<name>A0A0A8K353_9HYPH</name>
<evidence type="ECO:0000256" key="1">
    <source>
        <dbReference type="SAM" id="Phobius"/>
    </source>
</evidence>
<dbReference type="AlphaFoldDB" id="A0A0A8K353"/>